<proteinExistence type="predicted"/>
<protein>
    <submittedName>
        <fullName evidence="1">Nucleoside 2-deoxyribosyltransferase</fullName>
    </submittedName>
</protein>
<dbReference type="AlphaFoldDB" id="A0A192H119"/>
<keyword evidence="2" id="KW-1185">Reference proteome</keyword>
<dbReference type="Pfam" id="PF05014">
    <property type="entry name" value="Nuc_deoxyrib_tr"/>
    <property type="match status" value="1"/>
</dbReference>
<dbReference type="RefSeq" id="WP_068279332.1">
    <property type="nucleotide sequence ID" value="NZ_CP014873.1"/>
</dbReference>
<reference evidence="1 2" key="1">
    <citation type="submission" date="2016-03" db="EMBL/GenBank/DDBJ databases">
        <title>Pediococcus and Lactobacillus from brewery environment - whole genome sequencing and assembly.</title>
        <authorList>
            <person name="Behr J."/>
            <person name="Geissler A.J."/>
            <person name="Vogel R.F."/>
        </authorList>
    </citation>
    <scope>NUCLEOTIDE SEQUENCE [LARGE SCALE GENOMIC DNA]</scope>
    <source>
        <strain evidence="1 2">TMW 1.1989</strain>
    </source>
</reference>
<gene>
    <name evidence="1" type="ORF">AYR53_03630</name>
</gene>
<accession>A0A192H119</accession>
<dbReference type="GO" id="GO:0070694">
    <property type="term" value="F:5-hydroxymethyl-dUMP N-hydrolase activity"/>
    <property type="evidence" value="ECO:0007669"/>
    <property type="project" value="TreeGrafter"/>
</dbReference>
<dbReference type="GO" id="GO:0009159">
    <property type="term" value="P:deoxyribonucleoside monophosphate catabolic process"/>
    <property type="evidence" value="ECO:0007669"/>
    <property type="project" value="TreeGrafter"/>
</dbReference>
<evidence type="ECO:0000313" key="1">
    <source>
        <dbReference type="EMBL" id="ANK61937.1"/>
    </source>
</evidence>
<dbReference type="PANTHER" id="PTHR15364">
    <property type="entry name" value="2'-DEOXYNUCLEOSIDE 5'-PHOSPHATE N-HYDROLASE 1"/>
    <property type="match status" value="1"/>
</dbReference>
<dbReference type="Proteomes" id="UP000078582">
    <property type="component" value="Chromosome"/>
</dbReference>
<dbReference type="OrthoDB" id="397706at2"/>
<sequence length="147" mass="16451">MTQIYLAGPFFSTEQIKRLKKVAVKLQQNPTVENYFSPMMDTNHAGLEEGTKKWQALVYQEDMAGLTTADVVVAIYDYIPGYTDPGTMFEIGYATAKKIPVVLYHEGPEPLNLMISQGLTTYVTEAKQLATLNFTNLPKIAYQGDVF</sequence>
<dbReference type="EMBL" id="CP014873">
    <property type="protein sequence ID" value="ANK61937.1"/>
    <property type="molecule type" value="Genomic_DNA"/>
</dbReference>
<dbReference type="GeneID" id="42981330"/>
<dbReference type="InterPro" id="IPR051239">
    <property type="entry name" value="2'-dNMP_N-hydrolase"/>
</dbReference>
<organism evidence="1 2">
    <name type="scientific">Loigolactobacillus backii</name>
    <dbReference type="NCBI Taxonomy" id="375175"/>
    <lineage>
        <taxon>Bacteria</taxon>
        <taxon>Bacillati</taxon>
        <taxon>Bacillota</taxon>
        <taxon>Bacilli</taxon>
        <taxon>Lactobacillales</taxon>
        <taxon>Lactobacillaceae</taxon>
        <taxon>Loigolactobacillus</taxon>
    </lineage>
</organism>
<dbReference type="InterPro" id="IPR007710">
    <property type="entry name" value="Nucleoside_deoxyribTrfase"/>
</dbReference>
<keyword evidence="1" id="KW-0808">Transferase</keyword>
<dbReference type="SUPFAM" id="SSF52309">
    <property type="entry name" value="N-(deoxy)ribosyltransferase-like"/>
    <property type="match status" value="1"/>
</dbReference>
<dbReference type="PANTHER" id="PTHR15364:SF0">
    <property type="entry name" value="2'-DEOXYNUCLEOSIDE 5'-PHOSPHATE N-HYDROLASE 1"/>
    <property type="match status" value="1"/>
</dbReference>
<dbReference type="STRING" id="375175.AYR53_03630"/>
<dbReference type="Gene3D" id="3.40.50.450">
    <property type="match status" value="1"/>
</dbReference>
<name>A0A192H119_9LACO</name>
<evidence type="ECO:0000313" key="2">
    <source>
        <dbReference type="Proteomes" id="UP000078582"/>
    </source>
</evidence>
<dbReference type="GO" id="GO:0016740">
    <property type="term" value="F:transferase activity"/>
    <property type="evidence" value="ECO:0007669"/>
    <property type="project" value="UniProtKB-KW"/>
</dbReference>